<feature type="region of interest" description="Disordered" evidence="1">
    <location>
        <begin position="1"/>
        <end position="43"/>
    </location>
</feature>
<dbReference type="Proteomes" id="UP000076580">
    <property type="component" value="Chromosome 02"/>
</dbReference>
<dbReference type="AlphaFoldDB" id="A0A151GJ06"/>
<name>A0A151GJ06_DRECN</name>
<dbReference type="GeneID" id="63716681"/>
<protein>
    <submittedName>
        <fullName evidence="2">Uncharacterized protein</fullName>
    </submittedName>
</protein>
<evidence type="ECO:0000313" key="2">
    <source>
        <dbReference type="EMBL" id="KYK57031.1"/>
    </source>
</evidence>
<dbReference type="EMBL" id="LAYC01000002">
    <property type="protein sequence ID" value="KYK57031.1"/>
    <property type="molecule type" value="Genomic_DNA"/>
</dbReference>
<dbReference type="RefSeq" id="XP_040656383.1">
    <property type="nucleotide sequence ID" value="XM_040801350.1"/>
</dbReference>
<gene>
    <name evidence="2" type="ORF">DCS_04038</name>
</gene>
<keyword evidence="3" id="KW-1185">Reference proteome</keyword>
<organism evidence="2 3">
    <name type="scientific">Drechmeria coniospora</name>
    <name type="common">Nematophagous fungus</name>
    <name type="synonym">Meria coniospora</name>
    <dbReference type="NCBI Taxonomy" id="98403"/>
    <lineage>
        <taxon>Eukaryota</taxon>
        <taxon>Fungi</taxon>
        <taxon>Dikarya</taxon>
        <taxon>Ascomycota</taxon>
        <taxon>Pezizomycotina</taxon>
        <taxon>Sordariomycetes</taxon>
        <taxon>Hypocreomycetidae</taxon>
        <taxon>Hypocreales</taxon>
        <taxon>Ophiocordycipitaceae</taxon>
        <taxon>Drechmeria</taxon>
    </lineage>
</organism>
<reference evidence="2 3" key="1">
    <citation type="journal article" date="2016" name="Sci. Rep.">
        <title>Insights into Adaptations to a Near-Obligate Nematode Endoparasitic Lifestyle from the Finished Genome of Drechmeria coniospora.</title>
        <authorList>
            <person name="Zhang L."/>
            <person name="Zhou Z."/>
            <person name="Guo Q."/>
            <person name="Fokkens L."/>
            <person name="Miskei M."/>
            <person name="Pocsi I."/>
            <person name="Zhang W."/>
            <person name="Chen M."/>
            <person name="Wang L."/>
            <person name="Sun Y."/>
            <person name="Donzelli B.G."/>
            <person name="Gibson D.M."/>
            <person name="Nelson D.R."/>
            <person name="Luo J.G."/>
            <person name="Rep M."/>
            <person name="Liu H."/>
            <person name="Yang S."/>
            <person name="Wang J."/>
            <person name="Krasnoff S.B."/>
            <person name="Xu Y."/>
            <person name="Molnar I."/>
            <person name="Lin M."/>
        </authorList>
    </citation>
    <scope>NUCLEOTIDE SEQUENCE [LARGE SCALE GENOMIC DNA]</scope>
    <source>
        <strain evidence="2 3">ARSEF 6962</strain>
    </source>
</reference>
<evidence type="ECO:0000256" key="1">
    <source>
        <dbReference type="SAM" id="MobiDB-lite"/>
    </source>
</evidence>
<dbReference type="STRING" id="98403.A0A151GJ06"/>
<comment type="caution">
    <text evidence="2">The sequence shown here is derived from an EMBL/GenBank/DDBJ whole genome shotgun (WGS) entry which is preliminary data.</text>
</comment>
<sequence>MAYRRGKQNKTPGPALEGQRVQPDNVDSRPANNANPRPIEGGRLRAPAIRGGFVCLPREDINARNDTVMKSLLNPQSSIWEPVDITVPKASVAVASQHADVSKPSVGNHPFGENYDGSALLNGCGATPDNANVQHNVNDMVGFAAQDVNGAASAQIPISAAVNGSFGSEAQSSSVGSTVLNSFSTIYASECCQERETANTNHDAHDNNALLSAAAVTMESTIIQGNSMPYSTSNPSISGCHNSSSAEQQNVGLSNTCANSAVAYNGTPATKARAYTIAAVDIGENTGSIFEKMTFELLNKTLRGTDDQKSGAT</sequence>
<dbReference type="InParanoid" id="A0A151GJ06"/>
<accession>A0A151GJ06</accession>
<evidence type="ECO:0000313" key="3">
    <source>
        <dbReference type="Proteomes" id="UP000076580"/>
    </source>
</evidence>
<proteinExistence type="predicted"/>